<comment type="similarity">
    <text evidence="2">Belongs to the binding-protein-dependent transport system permease family. CysTW subfamily.</text>
</comment>
<evidence type="ECO:0000256" key="1">
    <source>
        <dbReference type="ARBA" id="ARBA00004651"/>
    </source>
</evidence>
<keyword evidence="4" id="KW-1003">Cell membrane</keyword>
<dbReference type="PROSITE" id="PS50928">
    <property type="entry name" value="ABC_TM1"/>
    <property type="match status" value="1"/>
</dbReference>
<keyword evidence="7 8" id="KW-0472">Membrane</keyword>
<dbReference type="CDD" id="cd06261">
    <property type="entry name" value="TM_PBP2"/>
    <property type="match status" value="1"/>
</dbReference>
<dbReference type="PANTHER" id="PTHR42929">
    <property type="entry name" value="INNER MEMBRANE ABC TRANSPORTER PERMEASE PROTEIN YDCU-RELATED-RELATED"/>
    <property type="match status" value="1"/>
</dbReference>
<keyword evidence="5 8" id="KW-0812">Transmembrane</keyword>
<reference evidence="10" key="1">
    <citation type="submission" date="2018-05" db="EMBL/GenBank/DDBJ databases">
        <authorList>
            <person name="Lanie J.A."/>
            <person name="Ng W.-L."/>
            <person name="Kazmierczak K.M."/>
            <person name="Andrzejewski T.M."/>
            <person name="Davidsen T.M."/>
            <person name="Wayne K.J."/>
            <person name="Tettelin H."/>
            <person name="Glass J.I."/>
            <person name="Rusch D."/>
            <person name="Podicherti R."/>
            <person name="Tsui H.-C.T."/>
            <person name="Winkler M.E."/>
        </authorList>
    </citation>
    <scope>NUCLEOTIDE SEQUENCE</scope>
</reference>
<dbReference type="AlphaFoldDB" id="A0A381P7X5"/>
<feature type="domain" description="ABC transmembrane type-1" evidence="9">
    <location>
        <begin position="72"/>
        <end position="277"/>
    </location>
</feature>
<evidence type="ECO:0000256" key="4">
    <source>
        <dbReference type="ARBA" id="ARBA00022475"/>
    </source>
</evidence>
<dbReference type="InterPro" id="IPR035906">
    <property type="entry name" value="MetI-like_sf"/>
</dbReference>
<organism evidence="10">
    <name type="scientific">marine metagenome</name>
    <dbReference type="NCBI Taxonomy" id="408172"/>
    <lineage>
        <taxon>unclassified sequences</taxon>
        <taxon>metagenomes</taxon>
        <taxon>ecological metagenomes</taxon>
    </lineage>
</organism>
<proteinExistence type="inferred from homology"/>
<feature type="transmembrane region" description="Helical" evidence="8">
    <location>
        <begin position="105"/>
        <end position="123"/>
    </location>
</feature>
<feature type="transmembrane region" description="Helical" evidence="8">
    <location>
        <begin position="23"/>
        <end position="45"/>
    </location>
</feature>
<dbReference type="GO" id="GO:0055085">
    <property type="term" value="P:transmembrane transport"/>
    <property type="evidence" value="ECO:0007669"/>
    <property type="project" value="InterPro"/>
</dbReference>
<dbReference type="GO" id="GO:0005886">
    <property type="term" value="C:plasma membrane"/>
    <property type="evidence" value="ECO:0007669"/>
    <property type="project" value="UniProtKB-SubCell"/>
</dbReference>
<protein>
    <recommendedName>
        <fullName evidence="9">ABC transmembrane type-1 domain-containing protein</fullName>
    </recommendedName>
</protein>
<evidence type="ECO:0000256" key="3">
    <source>
        <dbReference type="ARBA" id="ARBA00022448"/>
    </source>
</evidence>
<evidence type="ECO:0000313" key="10">
    <source>
        <dbReference type="EMBL" id="SUZ63052.1"/>
    </source>
</evidence>
<dbReference type="InterPro" id="IPR000515">
    <property type="entry name" value="MetI-like"/>
</dbReference>
<accession>A0A381P7X5</accession>
<feature type="transmembrane region" description="Helical" evidence="8">
    <location>
        <begin position="201"/>
        <end position="225"/>
    </location>
</feature>
<dbReference type="EMBL" id="UINC01000906">
    <property type="protein sequence ID" value="SUZ63052.1"/>
    <property type="molecule type" value="Genomic_DNA"/>
</dbReference>
<evidence type="ECO:0000256" key="8">
    <source>
        <dbReference type="SAM" id="Phobius"/>
    </source>
</evidence>
<evidence type="ECO:0000259" key="9">
    <source>
        <dbReference type="PROSITE" id="PS50928"/>
    </source>
</evidence>
<feature type="transmembrane region" description="Helical" evidence="8">
    <location>
        <begin position="157"/>
        <end position="180"/>
    </location>
</feature>
<dbReference type="Pfam" id="PF00528">
    <property type="entry name" value="BPD_transp_1"/>
    <property type="match status" value="1"/>
</dbReference>
<comment type="subcellular location">
    <subcellularLocation>
        <location evidence="1">Cell membrane</location>
        <topology evidence="1">Multi-pass membrane protein</topology>
    </subcellularLocation>
</comment>
<dbReference type="SUPFAM" id="SSF161098">
    <property type="entry name" value="MetI-like"/>
    <property type="match status" value="1"/>
</dbReference>
<sequence length="286" mass="31954">MTTSHSSRKSISIYGLTWSMPMLVWQLLFFVFPLCFLIALSFWVVRNYRMVPDFDPVNWIKMFNKGYFWDAYFRTSGMAFISTVVTSVLAFPCAYGLAFKVSANIRRWSVFFLIIPFFTSYLVRVYSWQVILGAKGVVNGFIGYLGLGPYVMLNNPFGTIVGYLTLCLPLVVVLQLMSLASIDQRLVEAARNLGCGKIRTVFSVIIPLAKIGLIIGAVFCFILSFGDFVSPYYLGGSKPPTLSILIIDTTKSGQQWPRAAVVALTMIVTLLVVAFAAVNAAYRRPK</sequence>
<dbReference type="Gene3D" id="1.10.3720.10">
    <property type="entry name" value="MetI-like"/>
    <property type="match status" value="1"/>
</dbReference>
<name>A0A381P7X5_9ZZZZ</name>
<keyword evidence="3" id="KW-0813">Transport</keyword>
<gene>
    <name evidence="10" type="ORF">METZ01_LOCUS15906</name>
</gene>
<feature type="transmembrane region" description="Helical" evidence="8">
    <location>
        <begin position="71"/>
        <end position="99"/>
    </location>
</feature>
<feature type="transmembrane region" description="Helical" evidence="8">
    <location>
        <begin position="259"/>
        <end position="282"/>
    </location>
</feature>
<evidence type="ECO:0000256" key="5">
    <source>
        <dbReference type="ARBA" id="ARBA00022692"/>
    </source>
</evidence>
<keyword evidence="6 8" id="KW-1133">Transmembrane helix</keyword>
<evidence type="ECO:0000256" key="7">
    <source>
        <dbReference type="ARBA" id="ARBA00023136"/>
    </source>
</evidence>
<evidence type="ECO:0000256" key="2">
    <source>
        <dbReference type="ARBA" id="ARBA00007069"/>
    </source>
</evidence>
<evidence type="ECO:0000256" key="6">
    <source>
        <dbReference type="ARBA" id="ARBA00022989"/>
    </source>
</evidence>
<dbReference type="PANTHER" id="PTHR42929:SF1">
    <property type="entry name" value="INNER MEMBRANE ABC TRANSPORTER PERMEASE PROTEIN YDCU-RELATED"/>
    <property type="match status" value="1"/>
</dbReference>